<feature type="region of interest" description="Disordered" evidence="1">
    <location>
        <begin position="429"/>
        <end position="461"/>
    </location>
</feature>
<gene>
    <name evidence="2" type="ORF">EDD36DRAFT_488252</name>
</gene>
<sequence>MKTAYLTVFEYALDRANELDPIATKARLEEAWECMNGASFGSERADAARQSSTSIGFKAGSGRNIVEKVHKNAEQLGQTHASGVILPYHGPSDSKTRLRGRGTTSSMCADAPHRASPSTIPETQSSLSDSPSEPATLETDRVRGATAGRPGRQQFLRQELGRIRIEFLKPNRNGDTHKVLDRKDMNDIDKIWTGMFAGDGVRALNELIEQYNTELRNRDGPESAARVEAAARDKDTPPEATPLLSVFARLINVESTKRQLLTSLRQHLDMLAFYQYYNELNEEVRKGSPRYDPTLAEGLRTTPGRGTASLVRDFLANQFPRRNRTMVDNWIARSRALYDMTDAFGSKGILCLAEGPMSCKLKRWGLNVMQEVWPLVKQYIPHSEQVCELLQNHILTPIENGRPIKIDHPRKRGGDVYRHLTHLFVQCPETRQGTKRKRQSQESTADNSDQQSMISSAADGF</sequence>
<evidence type="ECO:0000256" key="1">
    <source>
        <dbReference type="SAM" id="MobiDB-lite"/>
    </source>
</evidence>
<keyword evidence="3" id="KW-1185">Reference proteome</keyword>
<proteinExistence type="predicted"/>
<evidence type="ECO:0000313" key="3">
    <source>
        <dbReference type="Proteomes" id="UP001203852"/>
    </source>
</evidence>
<dbReference type="EMBL" id="MU404354">
    <property type="protein sequence ID" value="KAI1613243.1"/>
    <property type="molecule type" value="Genomic_DNA"/>
</dbReference>
<protein>
    <submittedName>
        <fullName evidence="2">Uncharacterized protein</fullName>
    </submittedName>
</protein>
<reference evidence="2" key="1">
    <citation type="journal article" date="2022" name="bioRxiv">
        <title>Deciphering the potential niche of two novel black yeast fungi from a biological soil crust based on their genomes, phenotypes, and melanin regulation.</title>
        <authorList>
            <consortium name="DOE Joint Genome Institute"/>
            <person name="Carr E.C."/>
            <person name="Barton Q."/>
            <person name="Grambo S."/>
            <person name="Sullivan M."/>
            <person name="Renfro C.M."/>
            <person name="Kuo A."/>
            <person name="Pangilinan J."/>
            <person name="Lipzen A."/>
            <person name="Keymanesh K."/>
            <person name="Savage E."/>
            <person name="Barry K."/>
            <person name="Grigoriev I.V."/>
            <person name="Riekhof W.R."/>
            <person name="Harris S.S."/>
        </authorList>
    </citation>
    <scope>NUCLEOTIDE SEQUENCE</scope>
    <source>
        <strain evidence="2">JF 03-4F</strain>
    </source>
</reference>
<dbReference type="Proteomes" id="UP001203852">
    <property type="component" value="Unassembled WGS sequence"/>
</dbReference>
<dbReference type="AlphaFoldDB" id="A0AAN6DW66"/>
<feature type="region of interest" description="Disordered" evidence="1">
    <location>
        <begin position="80"/>
        <end position="141"/>
    </location>
</feature>
<feature type="compositionally biased region" description="Polar residues" evidence="1">
    <location>
        <begin position="116"/>
        <end position="133"/>
    </location>
</feature>
<feature type="compositionally biased region" description="Polar residues" evidence="1">
    <location>
        <begin position="441"/>
        <end position="455"/>
    </location>
</feature>
<accession>A0AAN6DW66</accession>
<evidence type="ECO:0000313" key="2">
    <source>
        <dbReference type="EMBL" id="KAI1613243.1"/>
    </source>
</evidence>
<organism evidence="2 3">
    <name type="scientific">Exophiala viscosa</name>
    <dbReference type="NCBI Taxonomy" id="2486360"/>
    <lineage>
        <taxon>Eukaryota</taxon>
        <taxon>Fungi</taxon>
        <taxon>Dikarya</taxon>
        <taxon>Ascomycota</taxon>
        <taxon>Pezizomycotina</taxon>
        <taxon>Eurotiomycetes</taxon>
        <taxon>Chaetothyriomycetidae</taxon>
        <taxon>Chaetothyriales</taxon>
        <taxon>Herpotrichiellaceae</taxon>
        <taxon>Exophiala</taxon>
    </lineage>
</organism>
<name>A0AAN6DW66_9EURO</name>
<comment type="caution">
    <text evidence="2">The sequence shown here is derived from an EMBL/GenBank/DDBJ whole genome shotgun (WGS) entry which is preliminary data.</text>
</comment>